<dbReference type="NCBIfam" id="TIGR00231">
    <property type="entry name" value="small_GTP"/>
    <property type="match status" value="1"/>
</dbReference>
<dbReference type="PROSITE" id="PS51421">
    <property type="entry name" value="RAS"/>
    <property type="match status" value="1"/>
</dbReference>
<dbReference type="PROSITE" id="PS51419">
    <property type="entry name" value="RAB"/>
    <property type="match status" value="1"/>
</dbReference>
<keyword evidence="5" id="KW-0488">Methylation</keyword>
<protein>
    <recommendedName>
        <fullName evidence="13">Protein kinase domain-containing protein</fullName>
    </recommendedName>
</protein>
<evidence type="ECO:0000256" key="12">
    <source>
        <dbReference type="SAM" id="MobiDB-lite"/>
    </source>
</evidence>
<dbReference type="GO" id="GO:0005886">
    <property type="term" value="C:plasma membrane"/>
    <property type="evidence" value="ECO:0007669"/>
    <property type="project" value="UniProtKB-SubCell"/>
</dbReference>
<dbReference type="GO" id="GO:0005524">
    <property type="term" value="F:ATP binding"/>
    <property type="evidence" value="ECO:0007669"/>
    <property type="project" value="UniProtKB-KW"/>
</dbReference>
<gene>
    <name evidence="14" type="ORF">CYY_005084</name>
</gene>
<feature type="region of interest" description="Disordered" evidence="12">
    <location>
        <begin position="188"/>
        <end position="222"/>
    </location>
</feature>
<dbReference type="InterPro" id="IPR005225">
    <property type="entry name" value="Small_GTP-bd"/>
</dbReference>
<accession>A0A8J4PUU4</accession>
<evidence type="ECO:0000256" key="4">
    <source>
        <dbReference type="ARBA" id="ARBA00022475"/>
    </source>
</evidence>
<dbReference type="AlphaFoldDB" id="A0A8J4PUU4"/>
<evidence type="ECO:0000256" key="2">
    <source>
        <dbReference type="ARBA" id="ARBA00008171"/>
    </source>
</evidence>
<dbReference type="InterPro" id="IPR001806">
    <property type="entry name" value="Small_GTPase"/>
</dbReference>
<dbReference type="InterPro" id="IPR027417">
    <property type="entry name" value="P-loop_NTPase"/>
</dbReference>
<keyword evidence="6" id="KW-0547">Nucleotide-binding</keyword>
<comment type="similarity">
    <text evidence="2">Belongs to the protein kinase superfamily. TKL Ser/Thr protein kinase family. ROCO subfamily.</text>
</comment>
<dbReference type="GO" id="GO:0004674">
    <property type="term" value="F:protein serine/threonine kinase activity"/>
    <property type="evidence" value="ECO:0007669"/>
    <property type="project" value="TreeGrafter"/>
</dbReference>
<evidence type="ECO:0000313" key="14">
    <source>
        <dbReference type="EMBL" id="KAF2073595.1"/>
    </source>
</evidence>
<dbReference type="SMART" id="SM00173">
    <property type="entry name" value="RAS"/>
    <property type="match status" value="1"/>
</dbReference>
<dbReference type="Gene3D" id="1.10.510.10">
    <property type="entry name" value="Transferase(Phosphotransferase) domain 1"/>
    <property type="match status" value="1"/>
</dbReference>
<dbReference type="PROSITE" id="PS00108">
    <property type="entry name" value="PROTEIN_KINASE_ST"/>
    <property type="match status" value="1"/>
</dbReference>
<keyword evidence="15" id="KW-1185">Reference proteome</keyword>
<dbReference type="InterPro" id="IPR008271">
    <property type="entry name" value="Ser/Thr_kinase_AS"/>
</dbReference>
<dbReference type="Gene3D" id="3.40.50.300">
    <property type="entry name" value="P-loop containing nucleotide triphosphate hydrolases"/>
    <property type="match status" value="1"/>
</dbReference>
<evidence type="ECO:0000256" key="9">
    <source>
        <dbReference type="ARBA" id="ARBA00023136"/>
    </source>
</evidence>
<evidence type="ECO:0000256" key="1">
    <source>
        <dbReference type="ARBA" id="ARBA00004342"/>
    </source>
</evidence>
<dbReference type="GO" id="GO:0005525">
    <property type="term" value="F:GTP binding"/>
    <property type="evidence" value="ECO:0007669"/>
    <property type="project" value="UniProtKB-KW"/>
</dbReference>
<dbReference type="Pfam" id="PF07714">
    <property type="entry name" value="PK_Tyr_Ser-Thr"/>
    <property type="match status" value="1"/>
</dbReference>
<dbReference type="Pfam" id="PF00071">
    <property type="entry name" value="Ras"/>
    <property type="match status" value="1"/>
</dbReference>
<dbReference type="InterPro" id="IPR011009">
    <property type="entry name" value="Kinase-like_dom_sf"/>
</dbReference>
<dbReference type="PANTHER" id="PTHR44329">
    <property type="entry name" value="SERINE/THREONINE-PROTEIN KINASE TNNI3K-RELATED"/>
    <property type="match status" value="1"/>
</dbReference>
<dbReference type="EMBL" id="AJWJ01000194">
    <property type="protein sequence ID" value="KAF2073595.1"/>
    <property type="molecule type" value="Genomic_DNA"/>
</dbReference>
<sequence>MSDIKLVMVGGGVGKSTILATLTTKKFTEYLPKVFDIACIRIPSKDDNKEYDITAWEISYLEEYETLRNLNYSQTDVFMICYSVVDHDSYNKVLSLWYHDINRYIQFTGTSLIPIILCGTKIDLRDDKHTLDQLAENNLVPITPEQGEEMRKQINADVYCECSSLTQQGLDDLFQHVIKAFVNEKAKVNNKNKKNKNKNKKKKKQQHEQTMPPTSTTTSTNELSLSDLTLSNDSLQPPSVEKNSPNIQGKTLTELLQNQSFDEILSDILAKKIDVYNEIKKEEVEFGKVIASGASGKVYQGRYQDNDVAIKVYSEDNIYFSIDEFDREVTIMTLLDHKCFTKFYGANKEDLNNLFLVSELVKGGSLSNLLLNKQVGLTYSQRLSIAIDIADAMNYLHSLNVIHRDLKSQNVLITEDLRAKVIDFGTSRAIDVSKQMTRNLGTSCWMAPEVFKSQPYTESCDVYSFGIVLWELYCRLEPYEGVSSWTIPVIVCKGERPPIPSDCPADYSKLIKSCWADKAKKRPTFNEIHSTLLKIQNNVNLGQQNKSKK</sequence>
<comment type="similarity">
    <text evidence="3">Belongs to the small GTPase superfamily. Rho family.</text>
</comment>
<name>A0A8J4PUU4_9MYCE</name>
<dbReference type="OrthoDB" id="1840988at2759"/>
<dbReference type="PROSITE" id="PS51420">
    <property type="entry name" value="RHO"/>
    <property type="match status" value="1"/>
</dbReference>
<dbReference type="SMART" id="SM00174">
    <property type="entry name" value="RHO"/>
    <property type="match status" value="1"/>
</dbReference>
<keyword evidence="11" id="KW-0636">Prenylation</keyword>
<keyword evidence="7" id="KW-0067">ATP-binding</keyword>
<dbReference type="InterPro" id="IPR001245">
    <property type="entry name" value="Ser-Thr/Tyr_kinase_cat_dom"/>
</dbReference>
<dbReference type="InterPro" id="IPR051681">
    <property type="entry name" value="Ser/Thr_Kinases-Pseudokinases"/>
</dbReference>
<proteinExistence type="inferred from homology"/>
<dbReference type="Proteomes" id="UP000695562">
    <property type="component" value="Unassembled WGS sequence"/>
</dbReference>
<feature type="compositionally biased region" description="Basic residues" evidence="12">
    <location>
        <begin position="188"/>
        <end position="205"/>
    </location>
</feature>
<dbReference type="CDD" id="cd13999">
    <property type="entry name" value="STKc_MAP3K-like"/>
    <property type="match status" value="1"/>
</dbReference>
<dbReference type="InterPro" id="IPR000719">
    <property type="entry name" value="Prot_kinase_dom"/>
</dbReference>
<dbReference type="PRINTS" id="PR00109">
    <property type="entry name" value="TYRKINASE"/>
</dbReference>
<evidence type="ECO:0000256" key="8">
    <source>
        <dbReference type="ARBA" id="ARBA00023134"/>
    </source>
</evidence>
<dbReference type="Gene3D" id="3.30.200.20">
    <property type="entry name" value="Phosphorylase Kinase, domain 1"/>
    <property type="match status" value="1"/>
</dbReference>
<evidence type="ECO:0000256" key="11">
    <source>
        <dbReference type="ARBA" id="ARBA00023289"/>
    </source>
</evidence>
<keyword evidence="9" id="KW-0472">Membrane</keyword>
<dbReference type="GO" id="GO:0003924">
    <property type="term" value="F:GTPase activity"/>
    <property type="evidence" value="ECO:0007669"/>
    <property type="project" value="InterPro"/>
</dbReference>
<comment type="subcellular location">
    <subcellularLocation>
        <location evidence="1">Cell membrane</location>
        <topology evidence="1">Lipid-anchor</topology>
        <orientation evidence="1">Cytoplasmic side</orientation>
    </subcellularLocation>
</comment>
<dbReference type="FunFam" id="3.40.50.300:FF:002060">
    <property type="entry name" value="Rho family GTPase"/>
    <property type="match status" value="1"/>
</dbReference>
<organism evidence="14 15">
    <name type="scientific">Polysphondylium violaceum</name>
    <dbReference type="NCBI Taxonomy" id="133409"/>
    <lineage>
        <taxon>Eukaryota</taxon>
        <taxon>Amoebozoa</taxon>
        <taxon>Evosea</taxon>
        <taxon>Eumycetozoa</taxon>
        <taxon>Dictyostelia</taxon>
        <taxon>Dictyosteliales</taxon>
        <taxon>Dictyosteliaceae</taxon>
        <taxon>Polysphondylium</taxon>
    </lineage>
</organism>
<evidence type="ECO:0000256" key="10">
    <source>
        <dbReference type="ARBA" id="ARBA00023288"/>
    </source>
</evidence>
<keyword evidence="8" id="KW-0342">GTP-binding</keyword>
<evidence type="ECO:0000256" key="6">
    <source>
        <dbReference type="ARBA" id="ARBA00022741"/>
    </source>
</evidence>
<evidence type="ECO:0000256" key="5">
    <source>
        <dbReference type="ARBA" id="ARBA00022481"/>
    </source>
</evidence>
<dbReference type="PROSITE" id="PS50011">
    <property type="entry name" value="PROTEIN_KINASE_DOM"/>
    <property type="match status" value="1"/>
</dbReference>
<dbReference type="SMART" id="SM00220">
    <property type="entry name" value="S_TKc"/>
    <property type="match status" value="1"/>
</dbReference>
<dbReference type="PANTHER" id="PTHR44329:SF246">
    <property type="entry name" value="SERINE_THREONINE-PROTEIN KINASE TNNI3K"/>
    <property type="match status" value="1"/>
</dbReference>
<evidence type="ECO:0000256" key="3">
    <source>
        <dbReference type="ARBA" id="ARBA00010142"/>
    </source>
</evidence>
<evidence type="ECO:0000259" key="13">
    <source>
        <dbReference type="PROSITE" id="PS50011"/>
    </source>
</evidence>
<keyword evidence="10" id="KW-0449">Lipoprotein</keyword>
<dbReference type="SMART" id="SM00175">
    <property type="entry name" value="RAB"/>
    <property type="match status" value="1"/>
</dbReference>
<reference evidence="14" key="1">
    <citation type="submission" date="2020-01" db="EMBL/GenBank/DDBJ databases">
        <title>Development of genomics and gene disruption for Polysphondylium violaceum indicates a role for the polyketide synthase stlB in stalk morphogenesis.</title>
        <authorList>
            <person name="Narita B."/>
            <person name="Kawabe Y."/>
            <person name="Kin K."/>
            <person name="Saito T."/>
            <person name="Gibbs R."/>
            <person name="Kuspa A."/>
            <person name="Muzny D."/>
            <person name="Queller D."/>
            <person name="Richards S."/>
            <person name="Strassman J."/>
            <person name="Sucgang R."/>
            <person name="Worley K."/>
            <person name="Schaap P."/>
        </authorList>
    </citation>
    <scope>NUCLEOTIDE SEQUENCE</scope>
    <source>
        <strain evidence="14">QSvi11</strain>
    </source>
</reference>
<evidence type="ECO:0000313" key="15">
    <source>
        <dbReference type="Proteomes" id="UP000695562"/>
    </source>
</evidence>
<dbReference type="CDD" id="cd00157">
    <property type="entry name" value="Rho"/>
    <property type="match status" value="1"/>
</dbReference>
<dbReference type="PRINTS" id="PR00449">
    <property type="entry name" value="RASTRNSFRMNG"/>
</dbReference>
<keyword evidence="4" id="KW-1003">Cell membrane</keyword>
<dbReference type="SUPFAM" id="SSF56112">
    <property type="entry name" value="Protein kinase-like (PK-like)"/>
    <property type="match status" value="1"/>
</dbReference>
<feature type="domain" description="Protein kinase" evidence="13">
    <location>
        <begin position="284"/>
        <end position="532"/>
    </location>
</feature>
<comment type="caution">
    <text evidence="14">The sequence shown here is derived from an EMBL/GenBank/DDBJ whole genome shotgun (WGS) entry which is preliminary data.</text>
</comment>
<evidence type="ECO:0000256" key="7">
    <source>
        <dbReference type="ARBA" id="ARBA00022840"/>
    </source>
</evidence>
<dbReference type="SUPFAM" id="SSF52540">
    <property type="entry name" value="P-loop containing nucleoside triphosphate hydrolases"/>
    <property type="match status" value="1"/>
</dbReference>